<feature type="non-terminal residue" evidence="1">
    <location>
        <position position="1"/>
    </location>
</feature>
<evidence type="ECO:0000313" key="1">
    <source>
        <dbReference type="EMBL" id="CEK66436.1"/>
    </source>
</evidence>
<gene>
    <name evidence="1" type="primary">ORF58750</name>
</gene>
<reference evidence="1" key="1">
    <citation type="submission" date="2014-12" db="EMBL/GenBank/DDBJ databases">
        <title>Insight into the proteome of Arion vulgaris.</title>
        <authorList>
            <person name="Aradska J."/>
            <person name="Bulat T."/>
            <person name="Smidak R."/>
            <person name="Sarate P."/>
            <person name="Gangsoo J."/>
            <person name="Sialana F."/>
            <person name="Bilban M."/>
            <person name="Lubec G."/>
        </authorList>
    </citation>
    <scope>NUCLEOTIDE SEQUENCE</scope>
    <source>
        <tissue evidence="1">Skin</tissue>
    </source>
</reference>
<dbReference type="EMBL" id="HACG01019571">
    <property type="protein sequence ID" value="CEK66436.1"/>
    <property type="molecule type" value="Transcribed_RNA"/>
</dbReference>
<dbReference type="AlphaFoldDB" id="A0A0B6ZF49"/>
<proteinExistence type="predicted"/>
<protein>
    <submittedName>
        <fullName evidence="1">Uncharacterized protein</fullName>
    </submittedName>
</protein>
<name>A0A0B6ZF49_9EUPU</name>
<organism evidence="1">
    <name type="scientific">Arion vulgaris</name>
    <dbReference type="NCBI Taxonomy" id="1028688"/>
    <lineage>
        <taxon>Eukaryota</taxon>
        <taxon>Metazoa</taxon>
        <taxon>Spiralia</taxon>
        <taxon>Lophotrochozoa</taxon>
        <taxon>Mollusca</taxon>
        <taxon>Gastropoda</taxon>
        <taxon>Heterobranchia</taxon>
        <taxon>Euthyneura</taxon>
        <taxon>Panpulmonata</taxon>
        <taxon>Eupulmonata</taxon>
        <taxon>Stylommatophora</taxon>
        <taxon>Helicina</taxon>
        <taxon>Arionoidea</taxon>
        <taxon>Arionidae</taxon>
        <taxon>Arion</taxon>
    </lineage>
</organism>
<accession>A0A0B6ZF49</accession>
<sequence length="52" mass="5960">TCTVRHWSDSLCHLYSPTREWQSLSPVQSMSPVQSVAALWLHQDYLDTVISV</sequence>